<dbReference type="OrthoDB" id="4330at2759"/>
<dbReference type="InterPro" id="IPR003817">
    <property type="entry name" value="PS_Dcarbxylase"/>
</dbReference>
<keyword evidence="1" id="KW-0210">Decarboxylase</keyword>
<keyword evidence="3" id="KW-1133">Transmembrane helix</keyword>
<protein>
    <submittedName>
        <fullName evidence="4">Uncharacterized protein</fullName>
    </submittedName>
</protein>
<evidence type="ECO:0000256" key="1">
    <source>
        <dbReference type="ARBA" id="ARBA00022793"/>
    </source>
</evidence>
<dbReference type="EMBL" id="SFCI01001689">
    <property type="protein sequence ID" value="TFY75180.1"/>
    <property type="molecule type" value="Genomic_DNA"/>
</dbReference>
<sequence>MYSSEKLHTAWRTTPTKWYPLPWFIGALVLVVLQYRRTNVKEVHIDEDGNEVIRLKGPWQVHVLGALPLRNMSRIWGWLNSLELPVWLRPVGFRLYAWAFGCNLDEIEPADLR</sequence>
<evidence type="ECO:0000256" key="3">
    <source>
        <dbReference type="SAM" id="Phobius"/>
    </source>
</evidence>
<gene>
    <name evidence="4" type="ORF">EWM64_g8832</name>
</gene>
<feature type="transmembrane region" description="Helical" evidence="3">
    <location>
        <begin position="18"/>
        <end position="35"/>
    </location>
</feature>
<organism evidence="4 5">
    <name type="scientific">Hericium alpestre</name>
    <dbReference type="NCBI Taxonomy" id="135208"/>
    <lineage>
        <taxon>Eukaryota</taxon>
        <taxon>Fungi</taxon>
        <taxon>Dikarya</taxon>
        <taxon>Basidiomycota</taxon>
        <taxon>Agaricomycotina</taxon>
        <taxon>Agaricomycetes</taxon>
        <taxon>Russulales</taxon>
        <taxon>Hericiaceae</taxon>
        <taxon>Hericium</taxon>
    </lineage>
</organism>
<comment type="caution">
    <text evidence="4">The sequence shown here is derived from an EMBL/GenBank/DDBJ whole genome shotgun (WGS) entry which is preliminary data.</text>
</comment>
<dbReference type="GO" id="GO:0005739">
    <property type="term" value="C:mitochondrion"/>
    <property type="evidence" value="ECO:0007669"/>
    <property type="project" value="TreeGrafter"/>
</dbReference>
<evidence type="ECO:0000313" key="5">
    <source>
        <dbReference type="Proteomes" id="UP000298061"/>
    </source>
</evidence>
<dbReference type="GO" id="GO:0006646">
    <property type="term" value="P:phosphatidylethanolamine biosynthetic process"/>
    <property type="evidence" value="ECO:0007669"/>
    <property type="project" value="TreeGrafter"/>
</dbReference>
<dbReference type="GO" id="GO:0004609">
    <property type="term" value="F:phosphatidylserine decarboxylase activity"/>
    <property type="evidence" value="ECO:0007669"/>
    <property type="project" value="InterPro"/>
</dbReference>
<keyword evidence="3" id="KW-0812">Transmembrane</keyword>
<keyword evidence="5" id="KW-1185">Reference proteome</keyword>
<dbReference type="Proteomes" id="UP000298061">
    <property type="component" value="Unassembled WGS sequence"/>
</dbReference>
<accession>A0A4Y9ZLN8</accession>
<proteinExistence type="predicted"/>
<dbReference type="PANTHER" id="PTHR10067">
    <property type="entry name" value="PHOSPHATIDYLSERINE DECARBOXYLASE"/>
    <property type="match status" value="1"/>
</dbReference>
<dbReference type="AlphaFoldDB" id="A0A4Y9ZLN8"/>
<reference evidence="4 5" key="1">
    <citation type="submission" date="2019-02" db="EMBL/GenBank/DDBJ databases">
        <title>Genome sequencing of the rare red list fungi Hericium alpestre (H. flagellum).</title>
        <authorList>
            <person name="Buettner E."/>
            <person name="Kellner H."/>
        </authorList>
    </citation>
    <scope>NUCLEOTIDE SEQUENCE [LARGE SCALE GENOMIC DNA]</scope>
    <source>
        <strain evidence="4 5">DSM 108284</strain>
    </source>
</reference>
<evidence type="ECO:0000256" key="2">
    <source>
        <dbReference type="ARBA" id="ARBA00023239"/>
    </source>
</evidence>
<name>A0A4Y9ZLN8_9AGAM</name>
<keyword evidence="3" id="KW-0472">Membrane</keyword>
<dbReference type="PANTHER" id="PTHR10067:SF6">
    <property type="entry name" value="PHOSPHATIDYLSERINE DECARBOXYLASE PROENZYME, MITOCHONDRIAL"/>
    <property type="match status" value="1"/>
</dbReference>
<feature type="non-terminal residue" evidence="4">
    <location>
        <position position="113"/>
    </location>
</feature>
<keyword evidence="2" id="KW-0456">Lyase</keyword>
<dbReference type="STRING" id="135208.A0A4Y9ZLN8"/>
<evidence type="ECO:0000313" key="4">
    <source>
        <dbReference type="EMBL" id="TFY75180.1"/>
    </source>
</evidence>